<reference evidence="2" key="1">
    <citation type="submission" date="2015-10" db="EMBL/GenBank/DDBJ databases">
        <title>Niche specialization of a soil ammonia-oxidizing archaeon, Candidatus Nitrosocosmicus oleophilus.</title>
        <authorList>
            <person name="Jung M.-Y."/>
            <person name="Rhee S.-K."/>
        </authorList>
    </citation>
    <scope>NUCLEOTIDE SEQUENCE [LARGE SCALE GENOMIC DNA]</scope>
    <source>
        <strain evidence="2">MY3</strain>
    </source>
</reference>
<dbReference type="KEGG" id="taa:NMY3_03114"/>
<evidence type="ECO:0000313" key="2">
    <source>
        <dbReference type="Proteomes" id="UP000058925"/>
    </source>
</evidence>
<dbReference type="EMBL" id="CP012850">
    <property type="protein sequence ID" value="ALI37300.1"/>
    <property type="molecule type" value="Genomic_DNA"/>
</dbReference>
<protein>
    <recommendedName>
        <fullName evidence="3">DUF3892 domain-containing protein</fullName>
    </recommendedName>
</protein>
<evidence type="ECO:0000313" key="1">
    <source>
        <dbReference type="EMBL" id="ALI37300.1"/>
    </source>
</evidence>
<accession>A0A654M2Q0</accession>
<dbReference type="InterPro" id="IPR024997">
    <property type="entry name" value="DUF3892"/>
</dbReference>
<proteinExistence type="predicted"/>
<dbReference type="Pfam" id="PF13031">
    <property type="entry name" value="DUF3892"/>
    <property type="match status" value="1"/>
</dbReference>
<dbReference type="Proteomes" id="UP000058925">
    <property type="component" value="Chromosome"/>
</dbReference>
<dbReference type="AlphaFoldDB" id="A0A654M2Q0"/>
<evidence type="ECO:0008006" key="3">
    <source>
        <dbReference type="Google" id="ProtNLM"/>
    </source>
</evidence>
<organism evidence="1 2">
    <name type="scientific">Candidatus Nitrosocosmicus oleophilus</name>
    <dbReference type="NCBI Taxonomy" id="1353260"/>
    <lineage>
        <taxon>Archaea</taxon>
        <taxon>Nitrososphaerota</taxon>
        <taxon>Nitrososphaeria</taxon>
        <taxon>Nitrososphaerales</taxon>
        <taxon>Nitrososphaeraceae</taxon>
        <taxon>Candidatus Nitrosocosmicus</taxon>
    </lineage>
</organism>
<name>A0A654M2Q0_9ARCH</name>
<sequence>MIGVCYFDFGIMTELLITCVKKNAQGNILQVGINGDIFDVKTIAEKIWSRENMYFTIANGIRVRVFALRHPSTNEPYLTTTTNLKLPNNLKYLPKCQ</sequence>
<gene>
    <name evidence="1" type="ORF">NMY3_03114</name>
</gene>
<keyword evidence="2" id="KW-1185">Reference proteome</keyword>